<dbReference type="Proteomes" id="UP000265341">
    <property type="component" value="Unassembled WGS sequence"/>
</dbReference>
<organism evidence="3 4">
    <name type="scientific">Calidithermus roseus</name>
    <dbReference type="NCBI Taxonomy" id="1644118"/>
    <lineage>
        <taxon>Bacteria</taxon>
        <taxon>Thermotogati</taxon>
        <taxon>Deinococcota</taxon>
        <taxon>Deinococci</taxon>
        <taxon>Thermales</taxon>
        <taxon>Thermaceae</taxon>
        <taxon>Calidithermus</taxon>
    </lineage>
</organism>
<name>A0A399EX06_9DEIN</name>
<dbReference type="Gene3D" id="3.40.50.410">
    <property type="entry name" value="von Willebrand factor, type A domain"/>
    <property type="match status" value="1"/>
</dbReference>
<dbReference type="PANTHER" id="PTHR39338">
    <property type="entry name" value="BLL5662 PROTEIN-RELATED"/>
    <property type="match status" value="1"/>
</dbReference>
<evidence type="ECO:0000259" key="2">
    <source>
        <dbReference type="SMART" id="SM00327"/>
    </source>
</evidence>
<dbReference type="InterPro" id="IPR002035">
    <property type="entry name" value="VWF_A"/>
</dbReference>
<evidence type="ECO:0000256" key="1">
    <source>
        <dbReference type="SAM" id="MobiDB-lite"/>
    </source>
</evidence>
<gene>
    <name evidence="3" type="ORF">Mrose_01496</name>
</gene>
<protein>
    <submittedName>
        <fullName evidence="3">VWA domain containing CoxE-like protein</fullName>
    </submittedName>
</protein>
<dbReference type="RefSeq" id="WP_119277012.1">
    <property type="nucleotide sequence ID" value="NZ_QWLA01000023.1"/>
</dbReference>
<reference evidence="3 4" key="1">
    <citation type="submission" date="2018-08" db="EMBL/GenBank/DDBJ databases">
        <title>Meiothermus roseus NBRC 110900 genome sequencing project.</title>
        <authorList>
            <person name="Da Costa M.S."/>
            <person name="Albuquerque L."/>
            <person name="Raposo P."/>
            <person name="Froufe H.J.C."/>
            <person name="Barroso C.S."/>
            <person name="Egas C."/>
        </authorList>
    </citation>
    <scope>NUCLEOTIDE SEQUENCE [LARGE SCALE GENOMIC DNA]</scope>
    <source>
        <strain evidence="3 4">NBRC 110900</strain>
    </source>
</reference>
<accession>A0A399EX06</accession>
<dbReference type="EMBL" id="QWLA01000023">
    <property type="protein sequence ID" value="RIH87062.1"/>
    <property type="molecule type" value="Genomic_DNA"/>
</dbReference>
<evidence type="ECO:0000313" key="3">
    <source>
        <dbReference type="EMBL" id="RIH87062.1"/>
    </source>
</evidence>
<feature type="domain" description="VWFA" evidence="2">
    <location>
        <begin position="211"/>
        <end position="392"/>
    </location>
</feature>
<evidence type="ECO:0000313" key="4">
    <source>
        <dbReference type="Proteomes" id="UP000265341"/>
    </source>
</evidence>
<comment type="caution">
    <text evidence="3">The sequence shown here is derived from an EMBL/GenBank/DDBJ whole genome shotgun (WGS) entry which is preliminary data.</text>
</comment>
<dbReference type="PIRSF" id="PIRSF010256">
    <property type="entry name" value="CoxE_vWa"/>
    <property type="match status" value="1"/>
</dbReference>
<sequence>MNPSLPSGHLLAHVVRFTRLLREGGVVVTPGQTMTFVRALEQISILDAGSFYYAARSSLLTRREDYERFHTLFLRFWQEFGSENSLSELFKDARGLLPAKPRPRPLEVASVPRSGEAQSDKPPVPLVDRSLTYSSDEALRQRSFEAMSAEELEAARRVLQNFDWRISERPTRRLQPAGSGALLDLRRSFRKALKHQGEFVRLAWRQRKSKPRPLVILADVSGSMERYARMLLHFLHAFAQAQTRQGLRTVEAFAFGTRLTRITRPMKKRSVDAALLEVGRLVRDWSGGTRIGQSLHEFNRTWAKRVLGRGAVVLIVSDGWDQGDPELLAFEIERLQKSCHRLIWLNPLLGTPGYQPLTRGLVAALPFVDDFLPVHNLYSLEQLARALEKLPQRGGSRRSGLAHPAS</sequence>
<proteinExistence type="predicted"/>
<dbReference type="SMART" id="SM00327">
    <property type="entry name" value="VWA"/>
    <property type="match status" value="1"/>
</dbReference>
<dbReference type="CDD" id="cd00198">
    <property type="entry name" value="vWFA"/>
    <property type="match status" value="1"/>
</dbReference>
<feature type="region of interest" description="Disordered" evidence="1">
    <location>
        <begin position="101"/>
        <end position="127"/>
    </location>
</feature>
<dbReference type="InterPro" id="IPR036465">
    <property type="entry name" value="vWFA_dom_sf"/>
</dbReference>
<keyword evidence="4" id="KW-1185">Reference proteome</keyword>
<dbReference type="OrthoDB" id="9790469at2"/>
<dbReference type="Pfam" id="PF05762">
    <property type="entry name" value="VWA_CoxE"/>
    <property type="match status" value="1"/>
</dbReference>
<dbReference type="InterPro" id="IPR011195">
    <property type="entry name" value="UCP010256"/>
</dbReference>
<dbReference type="PANTHER" id="PTHR39338:SF6">
    <property type="entry name" value="BLL5662 PROTEIN"/>
    <property type="match status" value="1"/>
</dbReference>
<dbReference type="AlphaFoldDB" id="A0A399EX06"/>
<dbReference type="InterPro" id="IPR008912">
    <property type="entry name" value="Uncharacterised_CoxE"/>
</dbReference>
<dbReference type="SUPFAM" id="SSF53300">
    <property type="entry name" value="vWA-like"/>
    <property type="match status" value="1"/>
</dbReference>